<sequence length="654" mass="76800">MLLYIWINNFRNISRTGFNLSSRYNFTFEENEIKTISNGIEGELKCEVLDSVNIFPDNIVDFKVVIGENGAGKTSLLDALINNLMTEHNRNFDGFIVTDKSIIFRDNSKIKYSNDELKLDLIADIDIVNYKLPSYKEKRDKDYPTRLVESYLKNNIVFYYSPLLNFDKVIDFEGVAGMNDAFEYYEKYINLSIENQIVRDYKNNVNQPNQYRLNGVSELLNFKIFETKRYLDFLFNFQIGDDFIFTNKIEKIRFRMNTFYDIYWETIDDYLKTDDQTLGSIKKVTSFINEKAKSNNYGFTDLKSNLYRQFIYCVLKFEYDYRWSIKNTAGSNALIDTLRTFIDATKGKRTPQTILASFLRQTLFNKKTKINIKTFDDIIKFITDNPKIKTLYEDCFEIEIHEKETINELFRLFYENENFKTELRYYLCNFILIEFDGLSNGEKNLLSLFSRFYNSSKYYNFKNKELILLLDEPEVGLHPQWQTEFISILNSFLTKLFPDNKIQILLTTHSPILLSDFPPNHVIYLKKDDETGKCQVDNIQNSNSTFAANIHSLYSNAFFLKDKGAAMGNVAKSYINKLIRDIKQKEKSKEELTALIEPIGEPLIKDQLKKILDENYPSFQGNIKNIDQYIQSLENTLLEAKKIKADLNEDSNKS</sequence>
<reference evidence="2" key="1">
    <citation type="submission" date="2021-11" db="EMBL/GenBank/DDBJ databases">
        <title>Description of novel Flavobacterium species.</title>
        <authorList>
            <person name="Saticioglu I.B."/>
            <person name="Ay H."/>
            <person name="Altun S."/>
            <person name="Duman M."/>
        </authorList>
    </citation>
    <scope>NUCLEOTIDE SEQUENCE</scope>
    <source>
        <strain evidence="2">F-65</strain>
    </source>
</reference>
<dbReference type="EMBL" id="JAJJMO010000001">
    <property type="protein sequence ID" value="MCC9073557.1"/>
    <property type="molecule type" value="Genomic_DNA"/>
</dbReference>
<evidence type="ECO:0000313" key="2">
    <source>
        <dbReference type="EMBL" id="MCC9073557.1"/>
    </source>
</evidence>
<dbReference type="SUPFAM" id="SSF52540">
    <property type="entry name" value="P-loop containing nucleoside triphosphate hydrolases"/>
    <property type="match status" value="1"/>
</dbReference>
<dbReference type="Gene3D" id="3.40.50.300">
    <property type="entry name" value="P-loop containing nucleotide triphosphate hydrolases"/>
    <property type="match status" value="1"/>
</dbReference>
<dbReference type="Proteomes" id="UP001430919">
    <property type="component" value="Unassembled WGS sequence"/>
</dbReference>
<dbReference type="InterPro" id="IPR003959">
    <property type="entry name" value="ATPase_AAA_core"/>
</dbReference>
<accession>A0ABS8MXP3</accession>
<evidence type="ECO:0000313" key="3">
    <source>
        <dbReference type="Proteomes" id="UP001430919"/>
    </source>
</evidence>
<name>A0ABS8MXP3_9FLAO</name>
<keyword evidence="3" id="KW-1185">Reference proteome</keyword>
<dbReference type="RefSeq" id="WP_229990473.1">
    <property type="nucleotide sequence ID" value="NZ_JAJJMO010000001.1"/>
</dbReference>
<dbReference type="Pfam" id="PF13304">
    <property type="entry name" value="AAA_21"/>
    <property type="match status" value="1"/>
</dbReference>
<feature type="domain" description="ATPase AAA-type core" evidence="1">
    <location>
        <begin position="333"/>
        <end position="515"/>
    </location>
</feature>
<dbReference type="PANTHER" id="PTHR32182">
    <property type="entry name" value="DNA REPLICATION AND REPAIR PROTEIN RECF"/>
    <property type="match status" value="1"/>
</dbReference>
<protein>
    <submittedName>
        <fullName evidence="2">AAA family ATPase</fullName>
    </submittedName>
</protein>
<comment type="caution">
    <text evidence="2">The sequence shown here is derived from an EMBL/GenBank/DDBJ whole genome shotgun (WGS) entry which is preliminary data.</text>
</comment>
<evidence type="ECO:0000259" key="1">
    <source>
        <dbReference type="Pfam" id="PF13304"/>
    </source>
</evidence>
<gene>
    <name evidence="2" type="ORF">LNQ49_18425</name>
</gene>
<dbReference type="PANTHER" id="PTHR32182:SF22">
    <property type="entry name" value="ATP-DEPENDENT ENDONUCLEASE, OLD FAMILY-RELATED"/>
    <property type="match status" value="1"/>
</dbReference>
<proteinExistence type="predicted"/>
<dbReference type="InterPro" id="IPR027417">
    <property type="entry name" value="P-loop_NTPase"/>
</dbReference>
<organism evidence="2 3">
    <name type="scientific">Flavobacterium pisciphilum</name>
    <dbReference type="NCBI Taxonomy" id="2893755"/>
    <lineage>
        <taxon>Bacteria</taxon>
        <taxon>Pseudomonadati</taxon>
        <taxon>Bacteroidota</taxon>
        <taxon>Flavobacteriia</taxon>
        <taxon>Flavobacteriales</taxon>
        <taxon>Flavobacteriaceae</taxon>
        <taxon>Flavobacterium</taxon>
    </lineage>
</organism>